<proteinExistence type="predicted"/>
<evidence type="ECO:0000313" key="3">
    <source>
        <dbReference type="Proteomes" id="UP001165160"/>
    </source>
</evidence>
<evidence type="ECO:0000313" key="2">
    <source>
        <dbReference type="EMBL" id="GMI15086.1"/>
    </source>
</evidence>
<comment type="caution">
    <text evidence="2">The sequence shown here is derived from an EMBL/GenBank/DDBJ whole genome shotgun (WGS) entry which is preliminary data.</text>
</comment>
<gene>
    <name evidence="2" type="ORF">TrVE_jg13968</name>
</gene>
<protein>
    <submittedName>
        <fullName evidence="2">Uncharacterized protein</fullName>
    </submittedName>
</protein>
<name>A0A9W7FNB1_9STRA</name>
<feature type="region of interest" description="Disordered" evidence="1">
    <location>
        <begin position="1"/>
        <end position="38"/>
    </location>
</feature>
<keyword evidence="3" id="KW-1185">Reference proteome</keyword>
<dbReference type="EMBL" id="BRXX01000510">
    <property type="protein sequence ID" value="GMI15086.1"/>
    <property type="molecule type" value="Genomic_DNA"/>
</dbReference>
<dbReference type="Proteomes" id="UP001165160">
    <property type="component" value="Unassembled WGS sequence"/>
</dbReference>
<sequence length="125" mass="13793">MSKRTSEDLKNVEEIPDPNNLKGGDGEEEVFEGSELDSAAVDTPAVRGDDFMHIDDFRRLFVGFAMADTLVTMPSKVALSLSEMRVPDSLQTFGSNVFINCSKLVPSDIDKYDNNAVVAYLRSIQ</sequence>
<feature type="compositionally biased region" description="Acidic residues" evidence="1">
    <location>
        <begin position="26"/>
        <end position="35"/>
    </location>
</feature>
<dbReference type="AlphaFoldDB" id="A0A9W7FNB1"/>
<evidence type="ECO:0000256" key="1">
    <source>
        <dbReference type="SAM" id="MobiDB-lite"/>
    </source>
</evidence>
<feature type="compositionally biased region" description="Basic and acidic residues" evidence="1">
    <location>
        <begin position="1"/>
        <end position="13"/>
    </location>
</feature>
<accession>A0A9W7FNB1</accession>
<organism evidence="2 3">
    <name type="scientific">Triparma verrucosa</name>
    <dbReference type="NCBI Taxonomy" id="1606542"/>
    <lineage>
        <taxon>Eukaryota</taxon>
        <taxon>Sar</taxon>
        <taxon>Stramenopiles</taxon>
        <taxon>Ochrophyta</taxon>
        <taxon>Bolidophyceae</taxon>
        <taxon>Parmales</taxon>
        <taxon>Triparmaceae</taxon>
        <taxon>Triparma</taxon>
    </lineage>
</organism>
<reference evidence="3" key="1">
    <citation type="journal article" date="2023" name="Commun. Biol.">
        <title>Genome analysis of Parmales, the sister group of diatoms, reveals the evolutionary specialization of diatoms from phago-mixotrophs to photoautotrophs.</title>
        <authorList>
            <person name="Ban H."/>
            <person name="Sato S."/>
            <person name="Yoshikawa S."/>
            <person name="Yamada K."/>
            <person name="Nakamura Y."/>
            <person name="Ichinomiya M."/>
            <person name="Sato N."/>
            <person name="Blanc-Mathieu R."/>
            <person name="Endo H."/>
            <person name="Kuwata A."/>
            <person name="Ogata H."/>
        </authorList>
    </citation>
    <scope>NUCLEOTIDE SEQUENCE [LARGE SCALE GENOMIC DNA]</scope>
    <source>
        <strain evidence="3">NIES 3699</strain>
    </source>
</reference>